<dbReference type="AlphaFoldDB" id="A0A6S6S8V4"/>
<dbReference type="Gene3D" id="2.130.10.10">
    <property type="entry name" value="YVTN repeat-like/Quinoprotein amine dehydrogenase"/>
    <property type="match status" value="1"/>
</dbReference>
<name>A0A6S6S8V4_9BACT</name>
<dbReference type="EMBL" id="CACVAQ010000020">
    <property type="protein sequence ID" value="CAA6799063.1"/>
    <property type="molecule type" value="Genomic_DNA"/>
</dbReference>
<dbReference type="SUPFAM" id="SSF110296">
    <property type="entry name" value="Oligoxyloglucan reducing end-specific cellobiohydrolase"/>
    <property type="match status" value="1"/>
</dbReference>
<dbReference type="Gene3D" id="2.120.10.10">
    <property type="match status" value="1"/>
</dbReference>
<sequence>MKSKLITLTLILMTWSLQAQKNPHKNVVIGTSYEPNEPTIAMHPKDPNILLGGSNIFNLYCSEDGGSTWEEKTLRSTLGVWGDPVIIPDTAGNFYFFHLSNPEDGNWIDRIVCQKTSDNGKSWTNGSYTGLNGTKAQDKHWAIVDPRTNYIYVTWTQFDKYGSARLEDKSSIMFSMSKDEAKTWTKAKKINAIDGDCIDDDNTTEGAVPAIGPNGELYVTWAGPEGLVFDRSLDGGNTWLDKDVAIDPMPGGWTYKIPGIYRCNGLPITTCDISGGAHNGTIYVNWTDQRNGTDDTDVWLATSTDKGTTWSKPIRVNNDAPGKHQFLTWMTVDQTNGYLYFVFYDRRDFKDARTNVYMARSMDGGKTFVNFKINDKPFYPNKGIFFGDYNNIVARGATVRPIWTRLDDTQLSIKTALIDVDAIPKNATAPLIDQTDYTDVLPPDPNILYLSFKIPKKAKLTLQLYNDAGKKLKPIFKCKSFEFGKHIEQFDIPSLKLKKGTYKYQLKKGKTVLKERTFEVQ</sequence>
<gene>
    <name evidence="2" type="ORF">HELGO_WM10301</name>
</gene>
<organism evidence="2">
    <name type="scientific">uncultured Aureispira sp</name>
    <dbReference type="NCBI Taxonomy" id="1331704"/>
    <lineage>
        <taxon>Bacteria</taxon>
        <taxon>Pseudomonadati</taxon>
        <taxon>Bacteroidota</taxon>
        <taxon>Saprospiria</taxon>
        <taxon>Saprospirales</taxon>
        <taxon>Saprospiraceae</taxon>
        <taxon>Aureispira</taxon>
        <taxon>environmental samples</taxon>
    </lineage>
</organism>
<evidence type="ECO:0000256" key="1">
    <source>
        <dbReference type="SAM" id="SignalP"/>
    </source>
</evidence>
<protein>
    <submittedName>
        <fullName evidence="2">BNR/Asp-box repeat protein</fullName>
    </submittedName>
</protein>
<feature type="signal peptide" evidence="1">
    <location>
        <begin position="1"/>
        <end position="19"/>
    </location>
</feature>
<proteinExistence type="predicted"/>
<keyword evidence="1" id="KW-0732">Signal</keyword>
<dbReference type="InterPro" id="IPR015943">
    <property type="entry name" value="WD40/YVTN_repeat-like_dom_sf"/>
</dbReference>
<feature type="chain" id="PRO_5027805830" evidence="1">
    <location>
        <begin position="20"/>
        <end position="521"/>
    </location>
</feature>
<reference evidence="2" key="1">
    <citation type="submission" date="2020-01" db="EMBL/GenBank/DDBJ databases">
        <authorList>
            <person name="Meier V. D."/>
            <person name="Meier V D."/>
        </authorList>
    </citation>
    <scope>NUCLEOTIDE SEQUENCE</scope>
    <source>
        <strain evidence="2">HLG_WM_MAG_10</strain>
    </source>
</reference>
<accession>A0A6S6S8V4</accession>
<evidence type="ECO:0000313" key="2">
    <source>
        <dbReference type="EMBL" id="CAA6799063.1"/>
    </source>
</evidence>
<dbReference type="CDD" id="cd15482">
    <property type="entry name" value="Sialidase_non-viral"/>
    <property type="match status" value="1"/>
</dbReference>